<dbReference type="Proteomes" id="UP000663864">
    <property type="component" value="Unassembled WGS sequence"/>
</dbReference>
<feature type="compositionally biased region" description="Basic and acidic residues" evidence="1">
    <location>
        <begin position="48"/>
        <end position="82"/>
    </location>
</feature>
<dbReference type="EMBL" id="CAJNOO010000052">
    <property type="protein sequence ID" value="CAF0772190.1"/>
    <property type="molecule type" value="Genomic_DNA"/>
</dbReference>
<comment type="caution">
    <text evidence="5">The sequence shown here is derived from an EMBL/GenBank/DDBJ whole genome shotgun (WGS) entry which is preliminary data.</text>
</comment>
<proteinExistence type="predicted"/>
<keyword evidence="10" id="KW-1185">Reference proteome</keyword>
<dbReference type="Proteomes" id="UP000663823">
    <property type="component" value="Unassembled WGS sequence"/>
</dbReference>
<evidence type="ECO:0000313" key="6">
    <source>
        <dbReference type="EMBL" id="CAF3627204.1"/>
    </source>
</evidence>
<evidence type="ECO:0000313" key="5">
    <source>
        <dbReference type="EMBL" id="CAF0864091.1"/>
    </source>
</evidence>
<dbReference type="EMBL" id="CAJOBD010000879">
    <property type="protein sequence ID" value="CAF3731229.1"/>
    <property type="molecule type" value="Genomic_DNA"/>
</dbReference>
<evidence type="ECO:0000313" key="8">
    <source>
        <dbReference type="EMBL" id="CAF4194872.1"/>
    </source>
</evidence>
<dbReference type="OrthoDB" id="10028547at2759"/>
<dbReference type="EMBL" id="CAJOBE010015906">
    <property type="protein sequence ID" value="CAF4194872.1"/>
    <property type="molecule type" value="Genomic_DNA"/>
</dbReference>
<evidence type="ECO:0000313" key="3">
    <source>
        <dbReference type="EMBL" id="CAF0832991.1"/>
    </source>
</evidence>
<evidence type="ECO:0000313" key="2">
    <source>
        <dbReference type="EMBL" id="CAF0772190.1"/>
    </source>
</evidence>
<dbReference type="AlphaFoldDB" id="A0A813WNX3"/>
<feature type="compositionally biased region" description="Pro residues" evidence="1">
    <location>
        <begin position="1"/>
        <end position="17"/>
    </location>
</feature>
<dbReference type="Proteomes" id="UP000663836">
    <property type="component" value="Unassembled WGS sequence"/>
</dbReference>
<dbReference type="Proteomes" id="UP000663870">
    <property type="component" value="Unassembled WGS sequence"/>
</dbReference>
<evidence type="ECO:0000313" key="9">
    <source>
        <dbReference type="Proteomes" id="UP000663864"/>
    </source>
</evidence>
<reference evidence="5" key="1">
    <citation type="submission" date="2021-02" db="EMBL/GenBank/DDBJ databases">
        <authorList>
            <person name="Nowell W R."/>
        </authorList>
    </citation>
    <scope>NUCLEOTIDE SEQUENCE</scope>
</reference>
<dbReference type="EMBL" id="CAJNOL010000093">
    <property type="protein sequence ID" value="CAF0838290.1"/>
    <property type="molecule type" value="Genomic_DNA"/>
</dbReference>
<dbReference type="EMBL" id="CAJOAX010000635">
    <property type="protein sequence ID" value="CAF3627204.1"/>
    <property type="molecule type" value="Genomic_DNA"/>
</dbReference>
<feature type="compositionally biased region" description="Polar residues" evidence="1">
    <location>
        <begin position="29"/>
        <end position="39"/>
    </location>
</feature>
<dbReference type="EMBL" id="CAJNOU010000048">
    <property type="protein sequence ID" value="CAF0832991.1"/>
    <property type="molecule type" value="Genomic_DNA"/>
</dbReference>
<dbReference type="EMBL" id="CAJNOT010000146">
    <property type="protein sequence ID" value="CAF0864091.1"/>
    <property type="molecule type" value="Genomic_DNA"/>
</dbReference>
<protein>
    <submittedName>
        <fullName evidence="5">Uncharacterized protein</fullName>
    </submittedName>
</protein>
<evidence type="ECO:0000313" key="10">
    <source>
        <dbReference type="Proteomes" id="UP000663870"/>
    </source>
</evidence>
<dbReference type="Proteomes" id="UP000663882">
    <property type="component" value="Unassembled WGS sequence"/>
</dbReference>
<evidence type="ECO:0000313" key="7">
    <source>
        <dbReference type="EMBL" id="CAF3731229.1"/>
    </source>
</evidence>
<organism evidence="5 9">
    <name type="scientific">Rotaria sordida</name>
    <dbReference type="NCBI Taxonomy" id="392033"/>
    <lineage>
        <taxon>Eukaryota</taxon>
        <taxon>Metazoa</taxon>
        <taxon>Spiralia</taxon>
        <taxon>Gnathifera</taxon>
        <taxon>Rotifera</taxon>
        <taxon>Eurotatoria</taxon>
        <taxon>Bdelloidea</taxon>
        <taxon>Philodinida</taxon>
        <taxon>Philodinidae</taxon>
        <taxon>Rotaria</taxon>
    </lineage>
</organism>
<evidence type="ECO:0000256" key="1">
    <source>
        <dbReference type="SAM" id="MobiDB-lite"/>
    </source>
</evidence>
<accession>A0A813WNX3</accession>
<sequence length="82" mass="8785">MSAPAPAPTPTSAPAPPGQSHGFGITIHHQGQNDQNSIYPSPDGGTGDPRKQSIHQEDRNVIINDATRRVSLSEHDIKNNRP</sequence>
<dbReference type="Proteomes" id="UP000663889">
    <property type="component" value="Unassembled WGS sequence"/>
</dbReference>
<feature type="region of interest" description="Disordered" evidence="1">
    <location>
        <begin position="1"/>
        <end position="82"/>
    </location>
</feature>
<gene>
    <name evidence="8" type="ORF">FNK824_LOCUS35949</name>
    <name evidence="7" type="ORF">JBS370_LOCUS11425</name>
    <name evidence="4" type="ORF">JXQ802_LOCUS6048</name>
    <name evidence="6" type="ORF">OTI717_LOCUS8120</name>
    <name evidence="2" type="ORF">RFH988_LOCUS2428</name>
    <name evidence="3" type="ORF">SEV965_LOCUS2215</name>
    <name evidence="5" type="ORF">ZHD862_LOCUS5536</name>
</gene>
<evidence type="ECO:0000313" key="4">
    <source>
        <dbReference type="EMBL" id="CAF0838290.1"/>
    </source>
</evidence>
<name>A0A813WNX3_9BILA</name>
<dbReference type="Proteomes" id="UP000663874">
    <property type="component" value="Unassembled WGS sequence"/>
</dbReference>